<dbReference type="NCBIfam" id="TIGR02532">
    <property type="entry name" value="IV_pilin_GFxxxE"/>
    <property type="match status" value="1"/>
</dbReference>
<dbReference type="InterPro" id="IPR045584">
    <property type="entry name" value="Pilin-like"/>
</dbReference>
<protein>
    <submittedName>
        <fullName evidence="2">Competence type IV pilus major pilin ComGC</fullName>
    </submittedName>
</protein>
<evidence type="ECO:0000256" key="1">
    <source>
        <dbReference type="SAM" id="Phobius"/>
    </source>
</evidence>
<gene>
    <name evidence="2" type="ORF">ACFPT7_20690</name>
</gene>
<dbReference type="EMBL" id="JBHSPH010000010">
    <property type="protein sequence ID" value="MFC5864739.1"/>
    <property type="molecule type" value="Genomic_DNA"/>
</dbReference>
<keyword evidence="1" id="KW-1133">Transmembrane helix</keyword>
<keyword evidence="1" id="KW-0812">Transmembrane</keyword>
<proteinExistence type="predicted"/>
<keyword evidence="1" id="KW-0472">Membrane</keyword>
<feature type="transmembrane region" description="Helical" evidence="1">
    <location>
        <begin position="21"/>
        <end position="39"/>
    </location>
</feature>
<name>A0ABW1EKG5_9BACT</name>
<dbReference type="Gene3D" id="3.30.700.10">
    <property type="entry name" value="Glycoprotein, Type 4 Pilin"/>
    <property type="match status" value="1"/>
</dbReference>
<dbReference type="Proteomes" id="UP001596091">
    <property type="component" value="Unassembled WGS sequence"/>
</dbReference>
<dbReference type="Pfam" id="PF07963">
    <property type="entry name" value="N_methyl"/>
    <property type="match status" value="1"/>
</dbReference>
<dbReference type="InterPro" id="IPR012902">
    <property type="entry name" value="N_methyl_site"/>
</dbReference>
<evidence type="ECO:0000313" key="2">
    <source>
        <dbReference type="EMBL" id="MFC5864739.1"/>
    </source>
</evidence>
<evidence type="ECO:0000313" key="3">
    <source>
        <dbReference type="Proteomes" id="UP001596091"/>
    </source>
</evidence>
<dbReference type="RefSeq" id="WP_263332638.1">
    <property type="nucleotide sequence ID" value="NZ_JAGSYH010000001.1"/>
</dbReference>
<keyword evidence="3" id="KW-1185">Reference proteome</keyword>
<comment type="caution">
    <text evidence="2">The sequence shown here is derived from an EMBL/GenBank/DDBJ whole genome shotgun (WGS) entry which is preliminary data.</text>
</comment>
<dbReference type="SUPFAM" id="SSF54523">
    <property type="entry name" value="Pili subunits"/>
    <property type="match status" value="1"/>
</dbReference>
<sequence length="171" mass="18642">MNTPQVKHRRQRPNGFTLMELLIVISIMLILMLLAIPNFNKMKMSVNEKSAINSLQVIYKDQISYQNDYPANGFASTLDQLGGDPKSGNPTPQSAQLLSGTLQNGVKDGYQFAITNVTKVTVGNTDQITSFQVTAVPLAVGKTGNRGYCEDNQGQIKYDPQGGTNCTQAVQ</sequence>
<accession>A0ABW1EKG5</accession>
<organism evidence="2 3">
    <name type="scientific">Acidicapsa dinghuensis</name>
    <dbReference type="NCBI Taxonomy" id="2218256"/>
    <lineage>
        <taxon>Bacteria</taxon>
        <taxon>Pseudomonadati</taxon>
        <taxon>Acidobacteriota</taxon>
        <taxon>Terriglobia</taxon>
        <taxon>Terriglobales</taxon>
        <taxon>Acidobacteriaceae</taxon>
        <taxon>Acidicapsa</taxon>
    </lineage>
</organism>
<reference evidence="3" key="1">
    <citation type="journal article" date="2019" name="Int. J. Syst. Evol. Microbiol.">
        <title>The Global Catalogue of Microorganisms (GCM) 10K type strain sequencing project: providing services to taxonomists for standard genome sequencing and annotation.</title>
        <authorList>
            <consortium name="The Broad Institute Genomics Platform"/>
            <consortium name="The Broad Institute Genome Sequencing Center for Infectious Disease"/>
            <person name="Wu L."/>
            <person name="Ma J."/>
        </authorList>
    </citation>
    <scope>NUCLEOTIDE SEQUENCE [LARGE SCALE GENOMIC DNA]</scope>
    <source>
        <strain evidence="3">JCM 4087</strain>
    </source>
</reference>